<evidence type="ECO:0000313" key="3">
    <source>
        <dbReference type="EMBL" id="GJN14095.1"/>
    </source>
</evidence>
<evidence type="ECO:0000313" key="4">
    <source>
        <dbReference type="Proteomes" id="UP001054889"/>
    </source>
</evidence>
<dbReference type="AlphaFoldDB" id="A0AAV5DVZ5"/>
<keyword evidence="1" id="KW-0547">Nucleotide-binding</keyword>
<dbReference type="PROSITE" id="PS51419">
    <property type="entry name" value="RAB"/>
    <property type="match status" value="1"/>
</dbReference>
<dbReference type="Pfam" id="PF08477">
    <property type="entry name" value="Roc"/>
    <property type="match status" value="1"/>
</dbReference>
<dbReference type="GO" id="GO:0003924">
    <property type="term" value="F:GTPase activity"/>
    <property type="evidence" value="ECO:0007669"/>
    <property type="project" value="InterPro"/>
</dbReference>
<gene>
    <name evidence="3" type="primary">gb00877</name>
    <name evidence="3" type="ORF">PR202_gb00877</name>
</gene>
<dbReference type="InterPro" id="IPR027417">
    <property type="entry name" value="P-loop_NTPase"/>
</dbReference>
<dbReference type="SMART" id="SM00173">
    <property type="entry name" value="RAS"/>
    <property type="match status" value="1"/>
</dbReference>
<dbReference type="PRINTS" id="PR00449">
    <property type="entry name" value="RASTRNSFRMNG"/>
</dbReference>
<dbReference type="GO" id="GO:0005525">
    <property type="term" value="F:GTP binding"/>
    <property type="evidence" value="ECO:0007669"/>
    <property type="project" value="InterPro"/>
</dbReference>
<keyword evidence="4" id="KW-1185">Reference proteome</keyword>
<dbReference type="InterPro" id="IPR001806">
    <property type="entry name" value="Small_GTPase"/>
</dbReference>
<reference evidence="3" key="1">
    <citation type="journal article" date="2018" name="DNA Res.">
        <title>Multiple hybrid de novo genome assembly of finger millet, an orphan allotetraploid crop.</title>
        <authorList>
            <person name="Hatakeyama M."/>
            <person name="Aluri S."/>
            <person name="Balachadran M.T."/>
            <person name="Sivarajan S.R."/>
            <person name="Patrignani A."/>
            <person name="Gruter S."/>
            <person name="Poveda L."/>
            <person name="Shimizu-Inatsugi R."/>
            <person name="Baeten J."/>
            <person name="Francoijs K.J."/>
            <person name="Nataraja K.N."/>
            <person name="Reddy Y.A.N."/>
            <person name="Phadnis S."/>
            <person name="Ravikumar R.L."/>
            <person name="Schlapbach R."/>
            <person name="Sreeman S.M."/>
            <person name="Shimizu K.K."/>
        </authorList>
    </citation>
    <scope>NUCLEOTIDE SEQUENCE</scope>
</reference>
<evidence type="ECO:0000256" key="2">
    <source>
        <dbReference type="SAM" id="MobiDB-lite"/>
    </source>
</evidence>
<comment type="caution">
    <text evidence="3">The sequence shown here is derived from an EMBL/GenBank/DDBJ whole genome shotgun (WGS) entry which is preliminary data.</text>
</comment>
<sequence>MGSRPPSVSFKLVLLGDGPVGKTSLVLRYVNNVFSDKQEATVQASYLTKRLVVEAALLVYDITDSDTFNRVTKWIKELQQMASKDIVIAIAANKSDLVRLRSIDTQDAISYAESIGANYFVTSAKAGTGIDGVFNDIAKRMTTEKRKSSAGGLLPSHQKNGVLIVDDEPEKEPPPKCCS</sequence>
<feature type="region of interest" description="Disordered" evidence="2">
    <location>
        <begin position="145"/>
        <end position="179"/>
    </location>
</feature>
<dbReference type="Proteomes" id="UP001054889">
    <property type="component" value="Unassembled WGS sequence"/>
</dbReference>
<dbReference type="SUPFAM" id="SSF52540">
    <property type="entry name" value="P-loop containing nucleoside triphosphate hydrolases"/>
    <property type="match status" value="1"/>
</dbReference>
<reference evidence="3" key="2">
    <citation type="submission" date="2021-12" db="EMBL/GenBank/DDBJ databases">
        <title>Resequencing data analysis of finger millet.</title>
        <authorList>
            <person name="Hatakeyama M."/>
            <person name="Aluri S."/>
            <person name="Balachadran M.T."/>
            <person name="Sivarajan S.R."/>
            <person name="Poveda L."/>
            <person name="Shimizu-Inatsugi R."/>
            <person name="Schlapbach R."/>
            <person name="Sreeman S.M."/>
            <person name="Shimizu K.K."/>
        </authorList>
    </citation>
    <scope>NUCLEOTIDE SEQUENCE</scope>
</reference>
<protein>
    <submittedName>
        <fullName evidence="3">Uncharacterized protein</fullName>
    </submittedName>
</protein>
<name>A0AAV5DVZ5_ELECO</name>
<dbReference type="SMART" id="SM00174">
    <property type="entry name" value="RHO"/>
    <property type="match status" value="1"/>
</dbReference>
<dbReference type="Gene3D" id="3.40.50.300">
    <property type="entry name" value="P-loop containing nucleotide triphosphate hydrolases"/>
    <property type="match status" value="2"/>
</dbReference>
<accession>A0AAV5DVZ5</accession>
<organism evidence="3 4">
    <name type="scientific">Eleusine coracana subsp. coracana</name>
    <dbReference type="NCBI Taxonomy" id="191504"/>
    <lineage>
        <taxon>Eukaryota</taxon>
        <taxon>Viridiplantae</taxon>
        <taxon>Streptophyta</taxon>
        <taxon>Embryophyta</taxon>
        <taxon>Tracheophyta</taxon>
        <taxon>Spermatophyta</taxon>
        <taxon>Magnoliopsida</taxon>
        <taxon>Liliopsida</taxon>
        <taxon>Poales</taxon>
        <taxon>Poaceae</taxon>
        <taxon>PACMAD clade</taxon>
        <taxon>Chloridoideae</taxon>
        <taxon>Cynodonteae</taxon>
        <taxon>Eleusininae</taxon>
        <taxon>Eleusine</taxon>
    </lineage>
</organism>
<proteinExistence type="predicted"/>
<dbReference type="SMART" id="SM00175">
    <property type="entry name" value="RAB"/>
    <property type="match status" value="1"/>
</dbReference>
<evidence type="ECO:0000256" key="1">
    <source>
        <dbReference type="ARBA" id="ARBA00022741"/>
    </source>
</evidence>
<dbReference type="PANTHER" id="PTHR47978">
    <property type="match status" value="1"/>
</dbReference>
<dbReference type="Pfam" id="PF00071">
    <property type="entry name" value="Ras"/>
    <property type="match status" value="1"/>
</dbReference>
<dbReference type="EMBL" id="BQKI01000071">
    <property type="protein sequence ID" value="GJN14095.1"/>
    <property type="molecule type" value="Genomic_DNA"/>
</dbReference>